<protein>
    <recommendedName>
        <fullName evidence="4">Cellobiose 2-epimerase</fullName>
        <shortName evidence="4">CE</shortName>
        <ecNumber evidence="4">5.1.3.11</ecNumber>
    </recommendedName>
</protein>
<dbReference type="HAMAP" id="MF_00929">
    <property type="entry name" value="Cellobiose_2_epim"/>
    <property type="match status" value="1"/>
</dbReference>
<dbReference type="InterPro" id="IPR012341">
    <property type="entry name" value="6hp_glycosidase-like_sf"/>
</dbReference>
<dbReference type="Proteomes" id="UP000307999">
    <property type="component" value="Unassembled WGS sequence"/>
</dbReference>
<evidence type="ECO:0000256" key="2">
    <source>
        <dbReference type="ARBA" id="ARBA00008558"/>
    </source>
</evidence>
<dbReference type="EMBL" id="SWDB01000037">
    <property type="protein sequence ID" value="TKB43552.1"/>
    <property type="molecule type" value="Genomic_DNA"/>
</dbReference>
<dbReference type="InterPro" id="IPR028584">
    <property type="entry name" value="Cellobiose_2_epim"/>
</dbReference>
<evidence type="ECO:0000256" key="4">
    <source>
        <dbReference type="HAMAP-Rule" id="MF_00929"/>
    </source>
</evidence>
<sequence length="422" mass="48828">MLISNWGIKVSATLTTEHIAEELNQIGSWWLSAMDDANRFCGEVDAEGRANTNANVGVVYYSRILWFFATTALHYQNQSDKHSLYLQYRETAEHVFKFIIEHFDDPVDGGAFWEISAEHQVINGKKQTYAQCFCIYAFSAYFELTQEQLAIDKAFSYFDLLQSHARDFEYRGYIEALDQRWQPIDDFRLSEKDLNAPKSMNTHLHVLEAFAHLHKVAPSERTREALVDIIDVFVDRICYADPVSVHHFHLNLFFDKHWNCMSDAISFGHDIEASWLLWEALEILNSNELMNRYRLVVLGLARSSLDKGIGLLGQVCDEYRHSANYRDETSYWWVQAEAMVGFLNAFKLTGDAAYLHASQAIWQFINDYHIDKAHGEWFWTATKDQAPEDKNPTYKAGFWKGPYHNGRAMIEVGRLLSKVQAS</sequence>
<comment type="caution">
    <text evidence="5">The sequence shown here is derived from an EMBL/GenBank/DDBJ whole genome shotgun (WGS) entry which is preliminary data.</text>
</comment>
<comment type="similarity">
    <text evidence="2">Belongs to the N-acylglucosamine 2-epimerase family.</text>
</comment>
<proteinExistence type="inferred from homology"/>
<dbReference type="InterPro" id="IPR008928">
    <property type="entry name" value="6-hairpin_glycosidase_sf"/>
</dbReference>
<keyword evidence="3 4" id="KW-0413">Isomerase</keyword>
<dbReference type="AlphaFoldDB" id="A0A4U1B2Q7"/>
<dbReference type="GO" id="GO:0047736">
    <property type="term" value="F:cellobiose epimerase activity"/>
    <property type="evidence" value="ECO:0007669"/>
    <property type="project" value="UniProtKB-UniRule"/>
</dbReference>
<dbReference type="InterPro" id="IPR010819">
    <property type="entry name" value="AGE/CE"/>
</dbReference>
<dbReference type="OrthoDB" id="5141876at2"/>
<comment type="similarity">
    <text evidence="4">Belongs to the cellobiose 2-epimerase family.</text>
</comment>
<dbReference type="Gene3D" id="1.50.10.10">
    <property type="match status" value="1"/>
</dbReference>
<dbReference type="EC" id="5.1.3.11" evidence="4"/>
<evidence type="ECO:0000256" key="3">
    <source>
        <dbReference type="ARBA" id="ARBA00023235"/>
    </source>
</evidence>
<dbReference type="GO" id="GO:0005975">
    <property type="term" value="P:carbohydrate metabolic process"/>
    <property type="evidence" value="ECO:0007669"/>
    <property type="project" value="InterPro"/>
</dbReference>
<evidence type="ECO:0000256" key="1">
    <source>
        <dbReference type="ARBA" id="ARBA00001470"/>
    </source>
</evidence>
<evidence type="ECO:0000313" key="5">
    <source>
        <dbReference type="EMBL" id="TKB43552.1"/>
    </source>
</evidence>
<dbReference type="PANTHER" id="PTHR15108">
    <property type="entry name" value="N-ACYLGLUCOSAMINE-2-EPIMERASE"/>
    <property type="match status" value="1"/>
</dbReference>
<accession>A0A4U1B2Q7</accession>
<name>A0A4U1B2Q7_9GAMM</name>
<keyword evidence="6" id="KW-1185">Reference proteome</keyword>
<reference evidence="5 6" key="1">
    <citation type="submission" date="2019-04" db="EMBL/GenBank/DDBJ databases">
        <title>Thalassotalea guangxiensis sp. nov., isolated from sediment of the coastal wetland.</title>
        <authorList>
            <person name="Zheng S."/>
            <person name="Zhang D."/>
        </authorList>
    </citation>
    <scope>NUCLEOTIDE SEQUENCE [LARGE SCALE GENOMIC DNA]</scope>
    <source>
        <strain evidence="5 6">ZS-4</strain>
    </source>
</reference>
<dbReference type="SUPFAM" id="SSF48208">
    <property type="entry name" value="Six-hairpin glycosidases"/>
    <property type="match status" value="1"/>
</dbReference>
<dbReference type="Pfam" id="PF07221">
    <property type="entry name" value="GlcNAc_2-epim"/>
    <property type="match status" value="1"/>
</dbReference>
<organism evidence="5 6">
    <name type="scientific">Thalassotalea mangrovi</name>
    <dbReference type="NCBI Taxonomy" id="2572245"/>
    <lineage>
        <taxon>Bacteria</taxon>
        <taxon>Pseudomonadati</taxon>
        <taxon>Pseudomonadota</taxon>
        <taxon>Gammaproteobacteria</taxon>
        <taxon>Alteromonadales</taxon>
        <taxon>Colwelliaceae</taxon>
        <taxon>Thalassotalea</taxon>
    </lineage>
</organism>
<comment type="catalytic activity">
    <reaction evidence="1 4">
        <text>D-cellobiose = beta-D-glucosyl-(1-&gt;4)-D-mannopyranose</text>
        <dbReference type="Rhea" id="RHEA:23384"/>
        <dbReference type="ChEBI" id="CHEBI:17057"/>
        <dbReference type="ChEBI" id="CHEBI:47931"/>
        <dbReference type="EC" id="5.1.3.11"/>
    </reaction>
</comment>
<comment type="function">
    <text evidence="4">Catalyzes the reversible epimerization of cellobiose to 4-O-beta-D-glucopyranosyl-D-mannose (Glc-Man).</text>
</comment>
<gene>
    <name evidence="5" type="ORF">E8M12_14745</name>
</gene>
<evidence type="ECO:0000313" key="6">
    <source>
        <dbReference type="Proteomes" id="UP000307999"/>
    </source>
</evidence>